<dbReference type="GO" id="GO:0005874">
    <property type="term" value="C:microtubule"/>
    <property type="evidence" value="ECO:0007669"/>
    <property type="project" value="UniProtKB-KW"/>
</dbReference>
<dbReference type="PRINTS" id="PR00380">
    <property type="entry name" value="KINESINHEAVY"/>
</dbReference>
<feature type="coiled-coil region" evidence="8">
    <location>
        <begin position="610"/>
        <end position="644"/>
    </location>
</feature>
<evidence type="ECO:0000256" key="6">
    <source>
        <dbReference type="ARBA" id="ARBA00034488"/>
    </source>
</evidence>
<dbReference type="InterPro" id="IPR019821">
    <property type="entry name" value="Kinesin_motor_CS"/>
</dbReference>
<keyword evidence="2 7" id="KW-0547">Nucleotide-binding</keyword>
<feature type="coiled-coil region" evidence="8">
    <location>
        <begin position="1077"/>
        <end position="1104"/>
    </location>
</feature>
<keyword evidence="12" id="KW-1185">Reference proteome</keyword>
<feature type="compositionally biased region" description="Polar residues" evidence="9">
    <location>
        <begin position="44"/>
        <end position="56"/>
    </location>
</feature>
<feature type="region of interest" description="Disordered" evidence="9">
    <location>
        <begin position="1"/>
        <end position="115"/>
    </location>
</feature>
<evidence type="ECO:0000259" key="10">
    <source>
        <dbReference type="PROSITE" id="PS50067"/>
    </source>
</evidence>
<proteinExistence type="inferred from homology"/>
<evidence type="ECO:0000256" key="3">
    <source>
        <dbReference type="ARBA" id="ARBA00022840"/>
    </source>
</evidence>
<accession>A0AAE2CE45</accession>
<dbReference type="Gene3D" id="3.40.850.10">
    <property type="entry name" value="Kinesin motor domain"/>
    <property type="match status" value="1"/>
</dbReference>
<comment type="caution">
    <text evidence="11">The sequence shown here is derived from an EMBL/GenBank/DDBJ whole genome shotgun (WGS) entry which is preliminary data.</text>
</comment>
<protein>
    <submittedName>
        <fullName evidence="11">Kinesin-like protein KIN-12C</fullName>
    </submittedName>
</protein>
<dbReference type="EMBL" id="JACGWO010000009">
    <property type="protein sequence ID" value="KAK4418773.1"/>
    <property type="molecule type" value="Genomic_DNA"/>
</dbReference>
<dbReference type="PANTHER" id="PTHR37739">
    <property type="entry name" value="KINESIN-LIKE PROTEIN KIN-12D"/>
    <property type="match status" value="1"/>
</dbReference>
<dbReference type="GO" id="GO:0003777">
    <property type="term" value="F:microtubule motor activity"/>
    <property type="evidence" value="ECO:0007669"/>
    <property type="project" value="InterPro"/>
</dbReference>
<evidence type="ECO:0000256" key="5">
    <source>
        <dbReference type="ARBA" id="ARBA00023175"/>
    </source>
</evidence>
<dbReference type="PROSITE" id="PS00411">
    <property type="entry name" value="KINESIN_MOTOR_1"/>
    <property type="match status" value="1"/>
</dbReference>
<dbReference type="PROSITE" id="PS50067">
    <property type="entry name" value="KINESIN_MOTOR_2"/>
    <property type="match status" value="1"/>
</dbReference>
<feature type="coiled-coil region" evidence="8">
    <location>
        <begin position="1995"/>
        <end position="2047"/>
    </location>
</feature>
<feature type="coiled-coil region" evidence="8">
    <location>
        <begin position="1726"/>
        <end position="1873"/>
    </location>
</feature>
<feature type="compositionally biased region" description="Polar residues" evidence="9">
    <location>
        <begin position="99"/>
        <end position="110"/>
    </location>
</feature>
<evidence type="ECO:0000313" key="11">
    <source>
        <dbReference type="EMBL" id="KAK4418773.1"/>
    </source>
</evidence>
<evidence type="ECO:0000256" key="8">
    <source>
        <dbReference type="SAM" id="Coils"/>
    </source>
</evidence>
<keyword evidence="1" id="KW-0493">Microtubule</keyword>
<dbReference type="CDD" id="cd01373">
    <property type="entry name" value="KISc_KLP2_like"/>
    <property type="match status" value="1"/>
</dbReference>
<keyword evidence="5 7" id="KW-0505">Motor protein</keyword>
<dbReference type="Pfam" id="PF00225">
    <property type="entry name" value="Kinesin"/>
    <property type="match status" value="1"/>
</dbReference>
<evidence type="ECO:0000256" key="1">
    <source>
        <dbReference type="ARBA" id="ARBA00022701"/>
    </source>
</evidence>
<dbReference type="InterPro" id="IPR044986">
    <property type="entry name" value="KIF15/KIN-12"/>
</dbReference>
<feature type="coiled-coil region" evidence="8">
    <location>
        <begin position="1902"/>
        <end position="1964"/>
    </location>
</feature>
<feature type="coiled-coil region" evidence="8">
    <location>
        <begin position="852"/>
        <end position="987"/>
    </location>
</feature>
<reference evidence="11" key="2">
    <citation type="journal article" date="2024" name="Plant">
        <title>Genomic evolution and insights into agronomic trait innovations of Sesamum species.</title>
        <authorList>
            <person name="Miao H."/>
            <person name="Wang L."/>
            <person name="Qu L."/>
            <person name="Liu H."/>
            <person name="Sun Y."/>
            <person name="Le M."/>
            <person name="Wang Q."/>
            <person name="Wei S."/>
            <person name="Zheng Y."/>
            <person name="Lin W."/>
            <person name="Duan Y."/>
            <person name="Cao H."/>
            <person name="Xiong S."/>
            <person name="Wang X."/>
            <person name="Wei L."/>
            <person name="Li C."/>
            <person name="Ma Q."/>
            <person name="Ju M."/>
            <person name="Zhao R."/>
            <person name="Li G."/>
            <person name="Mu C."/>
            <person name="Tian Q."/>
            <person name="Mei H."/>
            <person name="Zhang T."/>
            <person name="Gao T."/>
            <person name="Zhang H."/>
        </authorList>
    </citation>
    <scope>NUCLEOTIDE SEQUENCE</scope>
    <source>
        <strain evidence="11">3651</strain>
    </source>
</reference>
<keyword evidence="3 7" id="KW-0067">ATP-binding</keyword>
<name>A0AAE2CE45_9LAMI</name>
<feature type="coiled-coil region" evidence="8">
    <location>
        <begin position="2153"/>
        <end position="2201"/>
    </location>
</feature>
<comment type="similarity">
    <text evidence="6">Belongs to the TRAFAC class myosin-kinesin ATPase superfamily. Kinesin family. KIN-12 subfamily.</text>
</comment>
<feature type="compositionally biased region" description="Polar residues" evidence="9">
    <location>
        <begin position="18"/>
        <end position="34"/>
    </location>
</feature>
<dbReference type="FunFam" id="3.40.850.10:FF:000033">
    <property type="entry name" value="Kinesin-like protein KIN-12E"/>
    <property type="match status" value="1"/>
</dbReference>
<dbReference type="Proteomes" id="UP001293254">
    <property type="component" value="Unassembled WGS sequence"/>
</dbReference>
<evidence type="ECO:0000256" key="4">
    <source>
        <dbReference type="ARBA" id="ARBA00023054"/>
    </source>
</evidence>
<feature type="coiled-coil region" evidence="8">
    <location>
        <begin position="521"/>
        <end position="548"/>
    </location>
</feature>
<dbReference type="GO" id="GO:0007018">
    <property type="term" value="P:microtubule-based movement"/>
    <property type="evidence" value="ECO:0007669"/>
    <property type="project" value="InterPro"/>
</dbReference>
<dbReference type="InterPro" id="IPR036961">
    <property type="entry name" value="Kinesin_motor_dom_sf"/>
</dbReference>
<gene>
    <name evidence="11" type="ORF">Salat_2290100</name>
</gene>
<sequence>MSKDTSFTTRPIHPHSHSLANENEFEFQSSWNPTPSRPPLNSIPDPSQYPSKTPLQQFHHDFKEKPVSSKSSASKTPEGIISSALKTPKLYGRGKSTHSEPNSSQTTPSRTGPRVSTVGAVSATLMRLPSQFAHAGGRGGNVPRVSRGISVAITEQLLADAPHFELDEDPLFWNDHNVQVLIRIRPLNNTELISQGYGRCLRQETAQTVVWLGHPETRFTFDHIACESISQEKLFRVAGLPMVENCMSGYNSCMFAYGQTGSGKTYTMMGEIDKMDGKLSDDCGITPRIFEYLFTRITKEEESRKHERLTYSCKCSFLEIYNEQITDLLEPSSTNLQLREDLKKGVYVENLTEFSVRTVNDVLKLLQQGAANRKIAATHMNSESSRSHSVFTCIIESRWEKDSMAHLRFGRLNLVDLAGSERQKSSGAEGDRLKEAANINKSLSTLGLVIMSLVDLAQGKHRHVPYRDSRLTFLLQDSLGGNSKTTIIANVSPSTCSANETLSTLKFAQRAKLIQNNAKINEDASGGVTALQQQIQQLKDQLSYLMKHQHASVKPINFVPRSIQSSLGSFPESYEPSDEINKYCGPKFPKGGFVENTYLKATLRGALRREKLAETEVRGLKAEIEHLNRLAHQLEQEAQCTKMMLRFREEKIKRLELLLDGLISADKFYLDENNALKEENLMLQAKTERNPEVTHFALENIRLLEQIRLFQDFYERGERETLLSEISELRHQLLESLEVEKSNELPQFSPMKGAQEPKVAKELERCKDMNSKLIREVDELRQKLENRMTSSQNTCDSIDDVLLRSDSVDEVTSNEPLQDEAVYDKNDEKMAHILNLQRDNVHKQLMDTQSMIETMKQQQFQLIKELESAQTENRRLMKLLANSEVAQRELENLLQDSKRKQSAQGDRDPTVSMVSGEDNSILALQAMLEKLSKDLKEAEILNRQYKEDHATQLSEEHQTELIRSEVERETTRTIIHLQEEIDRLQSEYQVCLCSMAEQNLSLRNSVAAKEDELREFCAEWERAILELTTFLIDGSRSLGDASHQIKSISSSFPNVNDLVSERIERAAKICIEKEETILLLQKSLEDAQNTVMEMEQKLYSLKGATIALTEFQQPEKSSSREEIQWSTIPSDSTDVKLFPEDKTMTKKGWTNDNQSHTAVLLDNRLSDYSTSTLRGTVDENLPSPHTKASAIRDVDIELVGLVLAEIEDAVNGCCADAGTYWSMLNSEIHNAFSLCKELVQDLLQDVSNMRKDIEDFKRNRRSLQVFSDMIPSCLPVKHENQLPMLQQFRNELVEVNNRLSSLSACFYKVMSIHIHGYPDSSEGLTEAGGQTTDCSSSCSFSSVESVDNDDRPSSSDRCRWVGKITEQTLPLDSGEGSSLNCKRAILLLENEFQKAYETFDKLKNNFMAVLANNTNLNSMPEILSLPELRALEKLKEQAGDGHEQPTSQRAEAGIKNLQESSVEEKHSPCFFSKFEEAYSTIEEADHMLKAMVKANENAYLLTTFWKQAGEKLMADKARLSAEIKQLKSNVLLRDGEKEVLQDEIELSLRGKANKLSLFEEYFLGMETCIEELYGTTHSEAVQVVEEMRTFFYSLRSSLEDVMFKALQNDIVIFVLQCQIGEYSYNLRKLDTFPGSHRSTLQEHCLVADNIGLSHVNRDDNSSLQPLKCENIGYQIEYGSRKGMKELGDSDTLDKNFELKRELERKDVLLKGLLFDFSVLQEFASHRKDIKDELEKLIIAMSKVQHELHLKSVHLDEMLGQNTKLEGRLLEAEQALLKSNSELDQTKGALNIFSEQNVELKDLLKDLYLKNSQAEQLLEDQREAMKSLEREIIRVSSSPERQLVPSLEEIEDAVTELTAERDQLVEKVTFLQEKLAMASALADENQAIAAEARQESEASKMYAEQKEEEVKILECSVEELESTINVLEKKVHEMEEEVEKQRLIRDSLELELQALRHRLLTVEDLTESMVSENSNTALLEDQLSRSLETNEAHSRIRFLEEENARQAKEIRQFKDYISELVLHAEAQANQYQQKYKTLEAMLHEVKTDLSNVSAAPTLERADRTSARTRGSSSPFKCMAGLIQQMKQEKDQELSTARLRIEELEALAASRYKEVCMLNTRLATTESMTHDVIRDLLSVKLDISNYANIIDQHQLQKLIEEAQHHRQEFVAMERENVNLRCQIDDLLEERERYMAEINKNKADQLANQIFAEQLQERDQLLIAQNHMLKMDKSNLQKKVAELDDMVKKLFSMQDARPLNQEPQIDNLLRPFDYNISERLAHSQKVLSTINNQLAQYRRPEGGGPDDKMDRRSSESKFRKQRP</sequence>
<dbReference type="InterPro" id="IPR001752">
    <property type="entry name" value="Kinesin_motor_dom"/>
</dbReference>
<evidence type="ECO:0000313" key="12">
    <source>
        <dbReference type="Proteomes" id="UP001293254"/>
    </source>
</evidence>
<organism evidence="11 12">
    <name type="scientific">Sesamum alatum</name>
    <dbReference type="NCBI Taxonomy" id="300844"/>
    <lineage>
        <taxon>Eukaryota</taxon>
        <taxon>Viridiplantae</taxon>
        <taxon>Streptophyta</taxon>
        <taxon>Embryophyta</taxon>
        <taxon>Tracheophyta</taxon>
        <taxon>Spermatophyta</taxon>
        <taxon>Magnoliopsida</taxon>
        <taxon>eudicotyledons</taxon>
        <taxon>Gunneridae</taxon>
        <taxon>Pentapetalae</taxon>
        <taxon>asterids</taxon>
        <taxon>lamiids</taxon>
        <taxon>Lamiales</taxon>
        <taxon>Pedaliaceae</taxon>
        <taxon>Sesamum</taxon>
    </lineage>
</organism>
<feature type="compositionally biased region" description="Basic and acidic residues" evidence="9">
    <location>
        <begin position="58"/>
        <end position="67"/>
    </location>
</feature>
<feature type="region of interest" description="Disordered" evidence="9">
    <location>
        <begin position="2288"/>
        <end position="2320"/>
    </location>
</feature>
<reference evidence="11" key="1">
    <citation type="submission" date="2020-06" db="EMBL/GenBank/DDBJ databases">
        <authorList>
            <person name="Li T."/>
            <person name="Hu X."/>
            <person name="Zhang T."/>
            <person name="Song X."/>
            <person name="Zhang H."/>
            <person name="Dai N."/>
            <person name="Sheng W."/>
            <person name="Hou X."/>
            <person name="Wei L."/>
        </authorList>
    </citation>
    <scope>NUCLEOTIDE SEQUENCE</scope>
    <source>
        <strain evidence="11">3651</strain>
        <tissue evidence="11">Leaf</tissue>
    </source>
</reference>
<feature type="coiled-coil region" evidence="8">
    <location>
        <begin position="763"/>
        <end position="794"/>
    </location>
</feature>
<evidence type="ECO:0000256" key="2">
    <source>
        <dbReference type="ARBA" id="ARBA00022741"/>
    </source>
</evidence>
<dbReference type="GO" id="GO:0008017">
    <property type="term" value="F:microtubule binding"/>
    <property type="evidence" value="ECO:0007669"/>
    <property type="project" value="InterPro"/>
</dbReference>
<feature type="domain" description="Kinesin motor" evidence="10">
    <location>
        <begin position="177"/>
        <end position="514"/>
    </location>
</feature>
<evidence type="ECO:0000256" key="9">
    <source>
        <dbReference type="SAM" id="MobiDB-lite"/>
    </source>
</evidence>
<dbReference type="GO" id="GO:0005524">
    <property type="term" value="F:ATP binding"/>
    <property type="evidence" value="ECO:0007669"/>
    <property type="project" value="UniProtKB-UniRule"/>
</dbReference>
<dbReference type="SUPFAM" id="SSF52540">
    <property type="entry name" value="P-loop containing nucleoside triphosphate hydrolases"/>
    <property type="match status" value="1"/>
</dbReference>
<feature type="compositionally biased region" description="Basic and acidic residues" evidence="9">
    <location>
        <begin position="2295"/>
        <end position="2320"/>
    </location>
</feature>
<dbReference type="InterPro" id="IPR027417">
    <property type="entry name" value="P-loop_NTPase"/>
</dbReference>
<evidence type="ECO:0000256" key="7">
    <source>
        <dbReference type="PROSITE-ProRule" id="PRU00283"/>
    </source>
</evidence>
<keyword evidence="4 8" id="KW-0175">Coiled coil</keyword>
<dbReference type="SMART" id="SM00129">
    <property type="entry name" value="KISc"/>
    <property type="match status" value="1"/>
</dbReference>
<dbReference type="PANTHER" id="PTHR37739:SF18">
    <property type="entry name" value="KINESIN-LIKE PROTEIN KIN-12C"/>
    <property type="match status" value="1"/>
</dbReference>
<feature type="binding site" evidence="7">
    <location>
        <begin position="258"/>
        <end position="265"/>
    </location>
    <ligand>
        <name>ATP</name>
        <dbReference type="ChEBI" id="CHEBI:30616"/>
    </ligand>
</feature>